<evidence type="ECO:0008006" key="4">
    <source>
        <dbReference type="Google" id="ProtNLM"/>
    </source>
</evidence>
<reference evidence="2" key="1">
    <citation type="submission" date="2022-01" db="EMBL/GenBank/DDBJ databases">
        <authorList>
            <person name="King R."/>
        </authorList>
    </citation>
    <scope>NUCLEOTIDE SEQUENCE</scope>
</reference>
<dbReference type="EMBL" id="OU892280">
    <property type="protein sequence ID" value="CAG9768234.1"/>
    <property type="molecule type" value="Genomic_DNA"/>
</dbReference>
<dbReference type="Proteomes" id="UP001152799">
    <property type="component" value="Chromosome 4"/>
</dbReference>
<evidence type="ECO:0000313" key="2">
    <source>
        <dbReference type="EMBL" id="CAG9768234.1"/>
    </source>
</evidence>
<dbReference type="InterPro" id="IPR052728">
    <property type="entry name" value="O2_lipid_transport_reg"/>
</dbReference>
<sequence>MEVKGIVNRFLSLPIFQVMSRFTYSMFLNHVTLLLYMGINVEEPIEFSIFYVLFTFWGVIAFSFGISIIMVLAFESPVVALEKYILPAMSHRPKTNNKDYNDVTLKQEVNSKVVQFEQA</sequence>
<proteinExistence type="predicted"/>
<protein>
    <recommendedName>
        <fullName evidence="4">Acyltransferase</fullName>
    </recommendedName>
</protein>
<feature type="transmembrane region" description="Helical" evidence="1">
    <location>
        <begin position="51"/>
        <end position="74"/>
    </location>
</feature>
<dbReference type="PANTHER" id="PTHR11161:SF0">
    <property type="entry name" value="O-ACYLTRANSFERASE LIKE PROTEIN"/>
    <property type="match status" value="1"/>
</dbReference>
<dbReference type="OrthoDB" id="118951at2759"/>
<accession>A0A9N9QPL1</accession>
<dbReference type="PANTHER" id="PTHR11161">
    <property type="entry name" value="O-ACYLTRANSFERASE"/>
    <property type="match status" value="1"/>
</dbReference>
<name>A0A9N9QPL1_9CUCU</name>
<dbReference type="AlphaFoldDB" id="A0A9N9QPL1"/>
<keyword evidence="1" id="KW-1133">Transmembrane helix</keyword>
<evidence type="ECO:0000256" key="1">
    <source>
        <dbReference type="SAM" id="Phobius"/>
    </source>
</evidence>
<evidence type="ECO:0000313" key="3">
    <source>
        <dbReference type="Proteomes" id="UP001152799"/>
    </source>
</evidence>
<keyword evidence="1" id="KW-0812">Transmembrane</keyword>
<organism evidence="2 3">
    <name type="scientific">Ceutorhynchus assimilis</name>
    <name type="common">cabbage seed weevil</name>
    <dbReference type="NCBI Taxonomy" id="467358"/>
    <lineage>
        <taxon>Eukaryota</taxon>
        <taxon>Metazoa</taxon>
        <taxon>Ecdysozoa</taxon>
        <taxon>Arthropoda</taxon>
        <taxon>Hexapoda</taxon>
        <taxon>Insecta</taxon>
        <taxon>Pterygota</taxon>
        <taxon>Neoptera</taxon>
        <taxon>Endopterygota</taxon>
        <taxon>Coleoptera</taxon>
        <taxon>Polyphaga</taxon>
        <taxon>Cucujiformia</taxon>
        <taxon>Curculionidae</taxon>
        <taxon>Ceutorhynchinae</taxon>
        <taxon>Ceutorhynchus</taxon>
    </lineage>
</organism>
<keyword evidence="3" id="KW-1185">Reference proteome</keyword>
<feature type="transmembrane region" description="Helical" evidence="1">
    <location>
        <begin position="21"/>
        <end position="39"/>
    </location>
</feature>
<keyword evidence="1" id="KW-0472">Membrane</keyword>
<gene>
    <name evidence="2" type="ORF">CEUTPL_LOCUS8781</name>
</gene>